<keyword evidence="1" id="KW-0472">Membrane</keyword>
<evidence type="ECO:0000256" key="1">
    <source>
        <dbReference type="SAM" id="Phobius"/>
    </source>
</evidence>
<dbReference type="AlphaFoldDB" id="A0A8T2TBD4"/>
<proteinExistence type="predicted"/>
<protein>
    <submittedName>
        <fullName evidence="2">Uncharacterized protein</fullName>
    </submittedName>
</protein>
<keyword evidence="1" id="KW-1133">Transmembrane helix</keyword>
<sequence>MSPTGCNGPLPYLLSVKIQNIASGDASPNSLALLKRSSIEEKKISTHGLLGLINRAPLLSVLLELSLLVWSSGALHPEASAEHDSATNVSRSVNNLIRPHPPGWRLVHGIVVVYLLFLSFHILVSR</sequence>
<accession>A0A8T2TBD4</accession>
<name>A0A8T2TBD4_CERRI</name>
<feature type="transmembrane region" description="Helical" evidence="1">
    <location>
        <begin position="106"/>
        <end position="124"/>
    </location>
</feature>
<evidence type="ECO:0000313" key="2">
    <source>
        <dbReference type="EMBL" id="KAH7420507.1"/>
    </source>
</evidence>
<reference evidence="2" key="1">
    <citation type="submission" date="2021-08" db="EMBL/GenBank/DDBJ databases">
        <title>WGS assembly of Ceratopteris richardii.</title>
        <authorList>
            <person name="Marchant D.B."/>
            <person name="Chen G."/>
            <person name="Jenkins J."/>
            <person name="Shu S."/>
            <person name="Leebens-Mack J."/>
            <person name="Grimwood J."/>
            <person name="Schmutz J."/>
            <person name="Soltis P."/>
            <person name="Soltis D."/>
            <person name="Chen Z.-H."/>
        </authorList>
    </citation>
    <scope>NUCLEOTIDE SEQUENCE</scope>
    <source>
        <strain evidence="2">Whitten #5841</strain>
        <tissue evidence="2">Leaf</tissue>
    </source>
</reference>
<keyword evidence="3" id="KW-1185">Reference proteome</keyword>
<keyword evidence="1" id="KW-0812">Transmembrane</keyword>
<comment type="caution">
    <text evidence="2">The sequence shown here is derived from an EMBL/GenBank/DDBJ whole genome shotgun (WGS) entry which is preliminary data.</text>
</comment>
<dbReference type="Proteomes" id="UP000825935">
    <property type="component" value="Chromosome 13"/>
</dbReference>
<organism evidence="2 3">
    <name type="scientific">Ceratopteris richardii</name>
    <name type="common">Triangle waterfern</name>
    <dbReference type="NCBI Taxonomy" id="49495"/>
    <lineage>
        <taxon>Eukaryota</taxon>
        <taxon>Viridiplantae</taxon>
        <taxon>Streptophyta</taxon>
        <taxon>Embryophyta</taxon>
        <taxon>Tracheophyta</taxon>
        <taxon>Polypodiopsida</taxon>
        <taxon>Polypodiidae</taxon>
        <taxon>Polypodiales</taxon>
        <taxon>Pteridineae</taxon>
        <taxon>Pteridaceae</taxon>
        <taxon>Parkerioideae</taxon>
        <taxon>Ceratopteris</taxon>
    </lineage>
</organism>
<dbReference type="OrthoDB" id="10265393at2759"/>
<dbReference type="EMBL" id="CM035418">
    <property type="protein sequence ID" value="KAH7420507.1"/>
    <property type="molecule type" value="Genomic_DNA"/>
</dbReference>
<evidence type="ECO:0000313" key="3">
    <source>
        <dbReference type="Proteomes" id="UP000825935"/>
    </source>
</evidence>
<gene>
    <name evidence="2" type="ORF">KP509_13G010400</name>
</gene>